<keyword evidence="5 6" id="KW-0472">Membrane</keyword>
<dbReference type="STRING" id="667725.A0A0L0FLJ3"/>
<evidence type="ECO:0000313" key="8">
    <source>
        <dbReference type="EMBL" id="KNC77647.1"/>
    </source>
</evidence>
<feature type="domain" description="Major facilitator superfamily (MFS) profile" evidence="7">
    <location>
        <begin position="1"/>
        <end position="305"/>
    </location>
</feature>
<evidence type="ECO:0000256" key="5">
    <source>
        <dbReference type="ARBA" id="ARBA00023136"/>
    </source>
</evidence>
<feature type="transmembrane region" description="Helical" evidence="6">
    <location>
        <begin position="280"/>
        <end position="300"/>
    </location>
</feature>
<dbReference type="Pfam" id="PF00083">
    <property type="entry name" value="Sugar_tr"/>
    <property type="match status" value="1"/>
</dbReference>
<dbReference type="InterPro" id="IPR036259">
    <property type="entry name" value="MFS_trans_sf"/>
</dbReference>
<sequence>MVGAIMCTATAWVLIPSLGWRAFVCATAIPSGVCVVSLQFCDESPKFLVVNGSVSEGEDILKRVYRTNHKTELPVDLDLGREVTVIANGGAQRSWNFKRLTNPREVYKGVISMQQKVVPMFDAVSGLLRISLILLLNWVGLSYGFYGLSLWLPQYFKNLDDMDIYRSTMIVAFAQLPGNIFSALFLDSMSRSRTLCISLVIMGVSVCTLPFLQDQSAAILASCFFNGFSVLSWNALDVATVELYPTHIRSTAFGVLSAAGRLGAICANLTFGLLMRAQPLVPLVVAGSMMVVSGVFVLGLPTTSQRTGHS</sequence>
<comment type="subcellular location">
    <subcellularLocation>
        <location evidence="1">Membrane</location>
        <topology evidence="1">Multi-pass membrane protein</topology>
    </subcellularLocation>
</comment>
<evidence type="ECO:0000256" key="3">
    <source>
        <dbReference type="ARBA" id="ARBA00022692"/>
    </source>
</evidence>
<name>A0A0L0FLJ3_9EUKA</name>
<feature type="transmembrane region" description="Helical" evidence="6">
    <location>
        <begin position="251"/>
        <end position="274"/>
    </location>
</feature>
<keyword evidence="2" id="KW-0813">Transport</keyword>
<dbReference type="SUPFAM" id="SSF103473">
    <property type="entry name" value="MFS general substrate transporter"/>
    <property type="match status" value="1"/>
</dbReference>
<dbReference type="GO" id="GO:0016020">
    <property type="term" value="C:membrane"/>
    <property type="evidence" value="ECO:0007669"/>
    <property type="project" value="UniProtKB-SubCell"/>
</dbReference>
<proteinExistence type="predicted"/>
<dbReference type="PANTHER" id="PTHR23511:SF34">
    <property type="entry name" value="SYNAPTIC VESICLE GLYCOPROTEIN 2"/>
    <property type="match status" value="1"/>
</dbReference>
<evidence type="ECO:0000313" key="9">
    <source>
        <dbReference type="Proteomes" id="UP000054560"/>
    </source>
</evidence>
<dbReference type="Gene3D" id="1.20.1250.20">
    <property type="entry name" value="MFS general substrate transporter like domains"/>
    <property type="match status" value="1"/>
</dbReference>
<gene>
    <name evidence="8" type="ORF">SARC_09897</name>
</gene>
<evidence type="ECO:0000256" key="6">
    <source>
        <dbReference type="SAM" id="Phobius"/>
    </source>
</evidence>
<dbReference type="AlphaFoldDB" id="A0A0L0FLJ3"/>
<dbReference type="GeneID" id="25910401"/>
<feature type="transmembrane region" description="Helical" evidence="6">
    <location>
        <begin position="218"/>
        <end position="239"/>
    </location>
</feature>
<evidence type="ECO:0000256" key="4">
    <source>
        <dbReference type="ARBA" id="ARBA00022989"/>
    </source>
</evidence>
<reference evidence="8 9" key="1">
    <citation type="submission" date="2011-02" db="EMBL/GenBank/DDBJ databases">
        <title>The Genome Sequence of Sphaeroforma arctica JP610.</title>
        <authorList>
            <consortium name="The Broad Institute Genome Sequencing Platform"/>
            <person name="Russ C."/>
            <person name="Cuomo C."/>
            <person name="Young S.K."/>
            <person name="Zeng Q."/>
            <person name="Gargeya S."/>
            <person name="Alvarado L."/>
            <person name="Berlin A."/>
            <person name="Chapman S.B."/>
            <person name="Chen Z."/>
            <person name="Freedman E."/>
            <person name="Gellesch M."/>
            <person name="Goldberg J."/>
            <person name="Griggs A."/>
            <person name="Gujja S."/>
            <person name="Heilman E."/>
            <person name="Heiman D."/>
            <person name="Howarth C."/>
            <person name="Mehta T."/>
            <person name="Neiman D."/>
            <person name="Pearson M."/>
            <person name="Roberts A."/>
            <person name="Saif S."/>
            <person name="Shea T."/>
            <person name="Shenoy N."/>
            <person name="Sisk P."/>
            <person name="Stolte C."/>
            <person name="Sykes S."/>
            <person name="White J."/>
            <person name="Yandava C."/>
            <person name="Burger G."/>
            <person name="Gray M.W."/>
            <person name="Holland P.W.H."/>
            <person name="King N."/>
            <person name="Lang F.B.F."/>
            <person name="Roger A.J."/>
            <person name="Ruiz-Trillo I."/>
            <person name="Haas B."/>
            <person name="Nusbaum C."/>
            <person name="Birren B."/>
        </authorList>
    </citation>
    <scope>NUCLEOTIDE SEQUENCE [LARGE SCALE GENOMIC DNA]</scope>
    <source>
        <strain evidence="8 9">JP610</strain>
    </source>
</reference>
<evidence type="ECO:0000256" key="2">
    <source>
        <dbReference type="ARBA" id="ARBA00022448"/>
    </source>
</evidence>
<dbReference type="EMBL" id="KQ242671">
    <property type="protein sequence ID" value="KNC77647.1"/>
    <property type="molecule type" value="Genomic_DNA"/>
</dbReference>
<dbReference type="Proteomes" id="UP000054560">
    <property type="component" value="Unassembled WGS sequence"/>
</dbReference>
<dbReference type="OrthoDB" id="3936150at2759"/>
<accession>A0A0L0FLJ3</accession>
<dbReference type="InterPro" id="IPR005828">
    <property type="entry name" value="MFS_sugar_transport-like"/>
</dbReference>
<keyword evidence="3 6" id="KW-0812">Transmembrane</keyword>
<feature type="transmembrane region" description="Helical" evidence="6">
    <location>
        <begin position="130"/>
        <end position="152"/>
    </location>
</feature>
<dbReference type="GO" id="GO:0022857">
    <property type="term" value="F:transmembrane transporter activity"/>
    <property type="evidence" value="ECO:0007669"/>
    <property type="project" value="InterPro"/>
</dbReference>
<feature type="transmembrane region" description="Helical" evidence="6">
    <location>
        <begin position="193"/>
        <end position="212"/>
    </location>
</feature>
<evidence type="ECO:0000259" key="7">
    <source>
        <dbReference type="PROSITE" id="PS50850"/>
    </source>
</evidence>
<keyword evidence="4 6" id="KW-1133">Transmembrane helix</keyword>
<evidence type="ECO:0000256" key="1">
    <source>
        <dbReference type="ARBA" id="ARBA00004141"/>
    </source>
</evidence>
<dbReference type="PROSITE" id="PS50850">
    <property type="entry name" value="MFS"/>
    <property type="match status" value="1"/>
</dbReference>
<dbReference type="RefSeq" id="XP_014151549.1">
    <property type="nucleotide sequence ID" value="XM_014296074.1"/>
</dbReference>
<keyword evidence="9" id="KW-1185">Reference proteome</keyword>
<dbReference type="PANTHER" id="PTHR23511">
    <property type="entry name" value="SYNAPTIC VESICLE GLYCOPROTEIN 2"/>
    <property type="match status" value="1"/>
</dbReference>
<dbReference type="InterPro" id="IPR020846">
    <property type="entry name" value="MFS_dom"/>
</dbReference>
<dbReference type="eggNOG" id="KOG0255">
    <property type="taxonomic scope" value="Eukaryota"/>
</dbReference>
<organism evidence="8 9">
    <name type="scientific">Sphaeroforma arctica JP610</name>
    <dbReference type="NCBI Taxonomy" id="667725"/>
    <lineage>
        <taxon>Eukaryota</taxon>
        <taxon>Ichthyosporea</taxon>
        <taxon>Ichthyophonida</taxon>
        <taxon>Sphaeroforma</taxon>
    </lineage>
</organism>
<feature type="transmembrane region" description="Helical" evidence="6">
    <location>
        <begin position="164"/>
        <end position="186"/>
    </location>
</feature>
<protein>
    <recommendedName>
        <fullName evidence="7">Major facilitator superfamily (MFS) profile domain-containing protein</fullName>
    </recommendedName>
</protein>